<dbReference type="CDD" id="cd05233">
    <property type="entry name" value="SDR_c"/>
    <property type="match status" value="1"/>
</dbReference>
<dbReference type="RefSeq" id="WP_114181281.1">
    <property type="nucleotide sequence ID" value="NZ_CP024903.1"/>
</dbReference>
<dbReference type="FunFam" id="3.40.50.720:FF:000084">
    <property type="entry name" value="Short-chain dehydrogenase reductase"/>
    <property type="match status" value="1"/>
</dbReference>
<dbReference type="PANTHER" id="PTHR43477:SF1">
    <property type="entry name" value="DIHYDROANTICAPSIN 7-DEHYDROGENASE"/>
    <property type="match status" value="1"/>
</dbReference>
<protein>
    <submittedName>
        <fullName evidence="3">Short-chain dehydrogenase</fullName>
    </submittedName>
</protein>
<sequence>MSGRLTGKRVLLTGGVANIGLAILESFVAEGATVSVVDIDEVKGRALESRFGDKVRFFRADISSEEEIKTVIGKSSEWMHGIDTLCLNAGVQLSGRVEDFSTENWDKVFRINVRANFIFARESLRYLRAAKKSSIVMMSSLAGKRGGTGLACYSASKAAIIGLTTTLAIELAQDGVRVNAVCPGWIDTPFNQPAIDFMGGREKQESVVRTAIPLGRQATPDEVAPLFVYLASDESSYVTAQAINVDGGAYN</sequence>
<dbReference type="AlphaFoldDB" id="A0A2Z5N5R5"/>
<keyword evidence="2" id="KW-0560">Oxidoreductase</keyword>
<name>A0A2Z5N5R5_BURPY</name>
<dbReference type="InterPro" id="IPR020904">
    <property type="entry name" value="Sc_DH/Rdtase_CS"/>
</dbReference>
<evidence type="ECO:0000256" key="1">
    <source>
        <dbReference type="ARBA" id="ARBA00006484"/>
    </source>
</evidence>
<dbReference type="InterPro" id="IPR002347">
    <property type="entry name" value="SDR_fam"/>
</dbReference>
<comment type="similarity">
    <text evidence="1">Belongs to the short-chain dehydrogenases/reductases (SDR) family.</text>
</comment>
<dbReference type="PRINTS" id="PR00080">
    <property type="entry name" value="SDRFAMILY"/>
</dbReference>
<gene>
    <name evidence="3" type="ORF">CUJ89_32305</name>
</gene>
<evidence type="ECO:0000313" key="3">
    <source>
        <dbReference type="EMBL" id="AXF24912.1"/>
    </source>
</evidence>
<dbReference type="PROSITE" id="PS00061">
    <property type="entry name" value="ADH_SHORT"/>
    <property type="match status" value="1"/>
</dbReference>
<dbReference type="PRINTS" id="PR00081">
    <property type="entry name" value="GDHRDH"/>
</dbReference>
<dbReference type="Proteomes" id="UP000253104">
    <property type="component" value="Chromosome mHSR5_B"/>
</dbReference>
<proteinExistence type="inferred from homology"/>
<dbReference type="Gene3D" id="3.40.50.720">
    <property type="entry name" value="NAD(P)-binding Rossmann-like Domain"/>
    <property type="match status" value="1"/>
</dbReference>
<dbReference type="SUPFAM" id="SSF51735">
    <property type="entry name" value="NAD(P)-binding Rossmann-fold domains"/>
    <property type="match status" value="1"/>
</dbReference>
<dbReference type="Pfam" id="PF13561">
    <property type="entry name" value="adh_short_C2"/>
    <property type="match status" value="1"/>
</dbReference>
<evidence type="ECO:0000313" key="4">
    <source>
        <dbReference type="Proteomes" id="UP000253104"/>
    </source>
</evidence>
<accession>A0A2Z5N5R5</accession>
<dbReference type="InterPro" id="IPR051122">
    <property type="entry name" value="SDR_DHRS6-like"/>
</dbReference>
<dbReference type="PANTHER" id="PTHR43477">
    <property type="entry name" value="DIHYDROANTICAPSIN 7-DEHYDROGENASE"/>
    <property type="match status" value="1"/>
</dbReference>
<dbReference type="GO" id="GO:0016491">
    <property type="term" value="F:oxidoreductase activity"/>
    <property type="evidence" value="ECO:0007669"/>
    <property type="project" value="UniProtKB-KW"/>
</dbReference>
<dbReference type="OrthoDB" id="9806974at2"/>
<dbReference type="InterPro" id="IPR036291">
    <property type="entry name" value="NAD(P)-bd_dom_sf"/>
</dbReference>
<evidence type="ECO:0000256" key="2">
    <source>
        <dbReference type="ARBA" id="ARBA00023002"/>
    </source>
</evidence>
<dbReference type="EMBL" id="CP024903">
    <property type="protein sequence ID" value="AXF24912.1"/>
    <property type="molecule type" value="Genomic_DNA"/>
</dbReference>
<reference evidence="3 4" key="1">
    <citation type="journal article" date="2018" name="ISME J.">
        <title>Involvement of Burkholderiaceae and sulfurous volatiles in disease-suppressive soils.</title>
        <authorList>
            <person name="Carrion V.J."/>
            <person name="Cordovez V."/>
            <person name="Tyc O."/>
            <person name="Etalo D.W."/>
            <person name="de Bruijn I."/>
            <person name="de Jager V.C."/>
            <person name="Medema M.H."/>
            <person name="Eberl L."/>
            <person name="Raaijmakers J.M."/>
        </authorList>
    </citation>
    <scope>NUCLEOTIDE SEQUENCE [LARGE SCALE GENOMIC DNA]</scope>
    <source>
        <strain evidence="4">mHSR5</strain>
    </source>
</reference>
<organism evidence="3 4">
    <name type="scientific">Burkholderia pyrrocinia</name>
    <name type="common">Pseudomonas pyrrocinia</name>
    <dbReference type="NCBI Taxonomy" id="60550"/>
    <lineage>
        <taxon>Bacteria</taxon>
        <taxon>Pseudomonadati</taxon>
        <taxon>Pseudomonadota</taxon>
        <taxon>Betaproteobacteria</taxon>
        <taxon>Burkholderiales</taxon>
        <taxon>Burkholderiaceae</taxon>
        <taxon>Burkholderia</taxon>
        <taxon>Burkholderia cepacia complex</taxon>
    </lineage>
</organism>